<keyword evidence="2" id="KW-0812">Transmembrane</keyword>
<evidence type="ECO:0008006" key="5">
    <source>
        <dbReference type="Google" id="ProtNLM"/>
    </source>
</evidence>
<keyword evidence="2" id="KW-0472">Membrane</keyword>
<dbReference type="PANTHER" id="PTHR14255:SF5">
    <property type="entry name" value="SULFITE EXPORTER TAUE_SAFE FAMILY PROTEIN 4"/>
    <property type="match status" value="1"/>
</dbReference>
<keyword evidence="2" id="KW-1133">Transmembrane helix</keyword>
<evidence type="ECO:0000313" key="4">
    <source>
        <dbReference type="Proteomes" id="UP000324705"/>
    </source>
</evidence>
<comment type="similarity">
    <text evidence="1">Belongs to the 4-toluene sulfonate uptake permease (TSUP) (TC 2.A.102) family.</text>
</comment>
<feature type="transmembrane region" description="Helical" evidence="2">
    <location>
        <begin position="54"/>
        <end position="74"/>
    </location>
</feature>
<keyword evidence="4" id="KW-1185">Reference proteome</keyword>
<dbReference type="EMBL" id="LT934118">
    <property type="protein sequence ID" value="VAI01951.1"/>
    <property type="molecule type" value="Genomic_DNA"/>
</dbReference>
<feature type="transmembrane region" description="Helical" evidence="2">
    <location>
        <begin position="140"/>
        <end position="156"/>
    </location>
</feature>
<dbReference type="PANTHER" id="PTHR14255">
    <property type="entry name" value="CEREBLON"/>
    <property type="match status" value="1"/>
</dbReference>
<name>A0A9R0W7Y2_TRITD</name>
<accession>A0A9R0W7Y2</accession>
<evidence type="ECO:0000256" key="2">
    <source>
        <dbReference type="SAM" id="Phobius"/>
    </source>
</evidence>
<reference evidence="3 4" key="1">
    <citation type="submission" date="2017-09" db="EMBL/GenBank/DDBJ databases">
        <authorList>
            <consortium name="International Durum Wheat Genome Sequencing Consortium (IDWGSC)"/>
            <person name="Milanesi L."/>
        </authorList>
    </citation>
    <scope>NUCLEOTIDE SEQUENCE [LARGE SCALE GENOMIC DNA]</scope>
    <source>
        <strain evidence="4">cv. Svevo</strain>
    </source>
</reference>
<feature type="transmembrane region" description="Helical" evidence="2">
    <location>
        <begin position="168"/>
        <end position="187"/>
    </location>
</feature>
<sequence>MIMGASASSVWYNLQVSHPTKEAPVLDYKLALLFQPMLMLGITIGVELSVVFPYWLITVLIIILFVGTSSRSFYKGILMWREETRILMETQEREAQSKSDSAPSDVVIDPSYTEPLLPQSKPAEKSGLETLMFNLRWKHILVLLAVWSSFLVLQILKNNSKTCSTFYWVINILQVPAAVSVFVWKAVQLCRESRARRMNGNLECVCEANIEWSPTQLIFCAFCGLLGGTVGGLLGSGGGFILGPLLLELGCIPQVFESFCVSWFHFLQFISNIVL</sequence>
<dbReference type="Gramene" id="TRITD4Bv1G018300.2">
    <property type="protein sequence ID" value="TRITD4Bv1G018300.2"/>
    <property type="gene ID" value="TRITD4Bv1G018300"/>
</dbReference>
<dbReference type="GO" id="GO:0031464">
    <property type="term" value="C:Cul4A-RING E3 ubiquitin ligase complex"/>
    <property type="evidence" value="ECO:0007669"/>
    <property type="project" value="TreeGrafter"/>
</dbReference>
<dbReference type="AlphaFoldDB" id="A0A9R0W7Y2"/>
<evidence type="ECO:0000256" key="1">
    <source>
        <dbReference type="ARBA" id="ARBA00009142"/>
    </source>
</evidence>
<gene>
    <name evidence="3" type="ORF">TRITD_4Bv1G018300</name>
</gene>
<proteinExistence type="inferred from homology"/>
<evidence type="ECO:0000313" key="3">
    <source>
        <dbReference type="EMBL" id="VAI01951.1"/>
    </source>
</evidence>
<dbReference type="Proteomes" id="UP000324705">
    <property type="component" value="Chromosome 4B"/>
</dbReference>
<dbReference type="GO" id="GO:0016567">
    <property type="term" value="P:protein ubiquitination"/>
    <property type="evidence" value="ECO:0007669"/>
    <property type="project" value="TreeGrafter"/>
</dbReference>
<protein>
    <recommendedName>
        <fullName evidence="5">Sulfite exporter TauE/SafE family protein</fullName>
    </recommendedName>
</protein>
<organism evidence="3 4">
    <name type="scientific">Triticum turgidum subsp. durum</name>
    <name type="common">Durum wheat</name>
    <name type="synonym">Triticum durum</name>
    <dbReference type="NCBI Taxonomy" id="4567"/>
    <lineage>
        <taxon>Eukaryota</taxon>
        <taxon>Viridiplantae</taxon>
        <taxon>Streptophyta</taxon>
        <taxon>Embryophyta</taxon>
        <taxon>Tracheophyta</taxon>
        <taxon>Spermatophyta</taxon>
        <taxon>Magnoliopsida</taxon>
        <taxon>Liliopsida</taxon>
        <taxon>Poales</taxon>
        <taxon>Poaceae</taxon>
        <taxon>BOP clade</taxon>
        <taxon>Pooideae</taxon>
        <taxon>Triticodae</taxon>
        <taxon>Triticeae</taxon>
        <taxon>Triticinae</taxon>
        <taxon>Triticum</taxon>
    </lineage>
</organism>